<keyword evidence="5 14" id="KW-0479">Metal-binding</keyword>
<feature type="transmembrane region" description="Helical" evidence="14">
    <location>
        <begin position="32"/>
        <end position="53"/>
    </location>
</feature>
<evidence type="ECO:0000256" key="9">
    <source>
        <dbReference type="ARBA" id="ARBA00023136"/>
    </source>
</evidence>
<evidence type="ECO:0000313" key="16">
    <source>
        <dbReference type="Proteomes" id="UP000199544"/>
    </source>
</evidence>
<dbReference type="GO" id="GO:0046872">
    <property type="term" value="F:metal ion binding"/>
    <property type="evidence" value="ECO:0007669"/>
    <property type="project" value="UniProtKB-KW"/>
</dbReference>
<evidence type="ECO:0000256" key="13">
    <source>
        <dbReference type="ARBA" id="ARBA00049940"/>
    </source>
</evidence>
<sequence>MNHMLLVAAGGFFGAVFRFGIGQWVIKQTSTAFPLATLFVNITGSFLLGWITAMEPSDSIRLFFGIGFMGAFTTFSTLKLESIQFYRKKQWDVLILYLALSYFVGILAALAGFVLGIR</sequence>
<keyword evidence="9 14" id="KW-0472">Membrane</keyword>
<keyword evidence="8 14" id="KW-0406">Ion transport</keyword>
<organism evidence="15 16">
    <name type="scientific">Fictibacillus solisalsi</name>
    <dbReference type="NCBI Taxonomy" id="459525"/>
    <lineage>
        <taxon>Bacteria</taxon>
        <taxon>Bacillati</taxon>
        <taxon>Bacillota</taxon>
        <taxon>Bacilli</taxon>
        <taxon>Bacillales</taxon>
        <taxon>Fictibacillaceae</taxon>
        <taxon>Fictibacillus</taxon>
    </lineage>
</organism>
<keyword evidence="4 14" id="KW-0812">Transmembrane</keyword>
<keyword evidence="7 14" id="KW-0915">Sodium</keyword>
<accession>A0A1G9UB99</accession>
<evidence type="ECO:0000256" key="3">
    <source>
        <dbReference type="ARBA" id="ARBA00022475"/>
    </source>
</evidence>
<proteinExistence type="inferred from homology"/>
<feature type="transmembrane region" description="Helical" evidence="14">
    <location>
        <begin position="60"/>
        <end position="78"/>
    </location>
</feature>
<dbReference type="InterPro" id="IPR003691">
    <property type="entry name" value="FluC"/>
</dbReference>
<keyword evidence="6 14" id="KW-1133">Transmembrane helix</keyword>
<dbReference type="EMBL" id="FNHW01000001">
    <property type="protein sequence ID" value="SDM57122.1"/>
    <property type="molecule type" value="Genomic_DNA"/>
</dbReference>
<comment type="activity regulation">
    <text evidence="14">Na(+) is not transported, but it plays an essential structural role and its presence is essential for fluoride channel function.</text>
</comment>
<keyword evidence="2 14" id="KW-0813">Transport</keyword>
<dbReference type="Pfam" id="PF02537">
    <property type="entry name" value="CRCB"/>
    <property type="match status" value="1"/>
</dbReference>
<gene>
    <name evidence="14" type="primary">fluC</name>
    <name evidence="14" type="synonym">crcB</name>
    <name evidence="15" type="ORF">SAMN04488137_0820</name>
</gene>
<evidence type="ECO:0000256" key="5">
    <source>
        <dbReference type="ARBA" id="ARBA00022723"/>
    </source>
</evidence>
<dbReference type="HAMAP" id="MF_00454">
    <property type="entry name" value="FluC"/>
    <property type="match status" value="1"/>
</dbReference>
<keyword evidence="3 14" id="KW-1003">Cell membrane</keyword>
<evidence type="ECO:0000256" key="4">
    <source>
        <dbReference type="ARBA" id="ARBA00022692"/>
    </source>
</evidence>
<dbReference type="GO" id="GO:0140114">
    <property type="term" value="P:cellular detoxification of fluoride"/>
    <property type="evidence" value="ECO:0007669"/>
    <property type="project" value="UniProtKB-UniRule"/>
</dbReference>
<dbReference type="GO" id="GO:0005886">
    <property type="term" value="C:plasma membrane"/>
    <property type="evidence" value="ECO:0007669"/>
    <property type="project" value="UniProtKB-SubCell"/>
</dbReference>
<comment type="function">
    <text evidence="13 14">Fluoride-specific ion channel. Important for reducing fluoride concentration in the cell, thus reducing its toxicity.</text>
</comment>
<feature type="binding site" evidence="14">
    <location>
        <position position="70"/>
    </location>
    <ligand>
        <name>Na(+)</name>
        <dbReference type="ChEBI" id="CHEBI:29101"/>
        <note>structural</note>
    </ligand>
</feature>
<comment type="catalytic activity">
    <reaction evidence="12">
        <text>fluoride(in) = fluoride(out)</text>
        <dbReference type="Rhea" id="RHEA:76159"/>
        <dbReference type="ChEBI" id="CHEBI:17051"/>
    </reaction>
    <physiologicalReaction direction="left-to-right" evidence="12">
        <dbReference type="Rhea" id="RHEA:76160"/>
    </physiologicalReaction>
</comment>
<dbReference type="Proteomes" id="UP000199544">
    <property type="component" value="Unassembled WGS sequence"/>
</dbReference>
<dbReference type="GO" id="GO:0062054">
    <property type="term" value="F:fluoride channel activity"/>
    <property type="evidence" value="ECO:0007669"/>
    <property type="project" value="UniProtKB-UniRule"/>
</dbReference>
<feature type="binding site" evidence="14">
    <location>
        <position position="73"/>
    </location>
    <ligand>
        <name>Na(+)</name>
        <dbReference type="ChEBI" id="CHEBI:29101"/>
        <note>structural</note>
    </ligand>
</feature>
<evidence type="ECO:0000256" key="14">
    <source>
        <dbReference type="HAMAP-Rule" id="MF_00454"/>
    </source>
</evidence>
<evidence type="ECO:0000256" key="1">
    <source>
        <dbReference type="ARBA" id="ARBA00004651"/>
    </source>
</evidence>
<keyword evidence="10 14" id="KW-0407">Ion channel</keyword>
<keyword evidence="16" id="KW-1185">Reference proteome</keyword>
<dbReference type="NCBIfam" id="NF010801">
    <property type="entry name" value="PRK14205.1"/>
    <property type="match status" value="1"/>
</dbReference>
<reference evidence="16" key="1">
    <citation type="submission" date="2016-10" db="EMBL/GenBank/DDBJ databases">
        <authorList>
            <person name="Varghese N."/>
            <person name="Submissions S."/>
        </authorList>
    </citation>
    <scope>NUCLEOTIDE SEQUENCE [LARGE SCALE GENOMIC DNA]</scope>
    <source>
        <strain evidence="16">CGMCC 1.6854</strain>
    </source>
</reference>
<comment type="similarity">
    <text evidence="11 14">Belongs to the fluoride channel Fluc/FEX (TC 1.A.43) family.</text>
</comment>
<feature type="transmembrane region" description="Helical" evidence="14">
    <location>
        <begin position="94"/>
        <end position="117"/>
    </location>
</feature>
<name>A0A1G9UB99_9BACL</name>
<dbReference type="AlphaFoldDB" id="A0A1G9UB99"/>
<dbReference type="RefSeq" id="WP_170834209.1">
    <property type="nucleotide sequence ID" value="NZ_FNHW01000001.1"/>
</dbReference>
<dbReference type="STRING" id="459525.SAMN04488137_0820"/>
<evidence type="ECO:0000256" key="12">
    <source>
        <dbReference type="ARBA" id="ARBA00035585"/>
    </source>
</evidence>
<evidence type="ECO:0000256" key="11">
    <source>
        <dbReference type="ARBA" id="ARBA00035120"/>
    </source>
</evidence>
<evidence type="ECO:0000256" key="6">
    <source>
        <dbReference type="ARBA" id="ARBA00022989"/>
    </source>
</evidence>
<dbReference type="PANTHER" id="PTHR28259:SF16">
    <property type="entry name" value="FLUORIDE-SPECIFIC ION CHANNEL FLUC 2"/>
    <property type="match status" value="1"/>
</dbReference>
<evidence type="ECO:0000256" key="2">
    <source>
        <dbReference type="ARBA" id="ARBA00022448"/>
    </source>
</evidence>
<comment type="subcellular location">
    <subcellularLocation>
        <location evidence="1 14">Cell membrane</location>
        <topology evidence="1 14">Multi-pass membrane protein</topology>
    </subcellularLocation>
</comment>
<evidence type="ECO:0000256" key="7">
    <source>
        <dbReference type="ARBA" id="ARBA00023053"/>
    </source>
</evidence>
<evidence type="ECO:0000313" key="15">
    <source>
        <dbReference type="EMBL" id="SDM57122.1"/>
    </source>
</evidence>
<evidence type="ECO:0000256" key="8">
    <source>
        <dbReference type="ARBA" id="ARBA00023065"/>
    </source>
</evidence>
<protein>
    <recommendedName>
        <fullName evidence="14">Fluoride-specific ion channel FluC</fullName>
    </recommendedName>
</protein>
<evidence type="ECO:0000256" key="10">
    <source>
        <dbReference type="ARBA" id="ARBA00023303"/>
    </source>
</evidence>
<dbReference type="PANTHER" id="PTHR28259">
    <property type="entry name" value="FLUORIDE EXPORT PROTEIN 1-RELATED"/>
    <property type="match status" value="1"/>
</dbReference>